<dbReference type="InterPro" id="IPR009078">
    <property type="entry name" value="Ferritin-like_SF"/>
</dbReference>
<feature type="compositionally biased region" description="Low complexity" evidence="1">
    <location>
        <begin position="197"/>
        <end position="220"/>
    </location>
</feature>
<feature type="region of interest" description="Disordered" evidence="1">
    <location>
        <begin position="182"/>
        <end position="220"/>
    </location>
</feature>
<dbReference type="InterPro" id="IPR012347">
    <property type="entry name" value="Ferritin-like"/>
</dbReference>
<keyword evidence="2" id="KW-0732">Signal</keyword>
<evidence type="ECO:0000256" key="1">
    <source>
        <dbReference type="SAM" id="MobiDB-lite"/>
    </source>
</evidence>
<feature type="domain" description="DUF2202" evidence="3">
    <location>
        <begin position="54"/>
        <end position="189"/>
    </location>
</feature>
<proteinExistence type="predicted"/>
<dbReference type="InterPro" id="IPR019243">
    <property type="entry name" value="DUF2202"/>
</dbReference>
<evidence type="ECO:0000313" key="5">
    <source>
        <dbReference type="Proteomes" id="UP000295176"/>
    </source>
</evidence>
<comment type="caution">
    <text evidence="4">The sequence shown here is derived from an EMBL/GenBank/DDBJ whole genome shotgun (WGS) entry which is preliminary data.</text>
</comment>
<feature type="chain" id="PRO_5038445779" description="DUF2202 domain-containing protein" evidence="2">
    <location>
        <begin position="25"/>
        <end position="220"/>
    </location>
</feature>
<accession>A0A4R6SJL8</accession>
<dbReference type="Proteomes" id="UP000295176">
    <property type="component" value="Unassembled WGS sequence"/>
</dbReference>
<dbReference type="Gene3D" id="1.20.1260.10">
    <property type="match status" value="1"/>
</dbReference>
<dbReference type="CDD" id="cd01048">
    <property type="entry name" value="Ferritin_like_AB2"/>
    <property type="match status" value="1"/>
</dbReference>
<organism evidence="4 5">
    <name type="scientific">Halanaerobium saccharolyticum</name>
    <dbReference type="NCBI Taxonomy" id="43595"/>
    <lineage>
        <taxon>Bacteria</taxon>
        <taxon>Bacillati</taxon>
        <taxon>Bacillota</taxon>
        <taxon>Clostridia</taxon>
        <taxon>Halanaerobiales</taxon>
        <taxon>Halanaerobiaceae</taxon>
        <taxon>Halanaerobium</taxon>
    </lineage>
</organism>
<gene>
    <name evidence="4" type="ORF">C7957_102126</name>
</gene>
<dbReference type="RefSeq" id="WP_133529630.1">
    <property type="nucleotide sequence ID" value="NZ_SNXX01000002.1"/>
</dbReference>
<dbReference type="SUPFAM" id="SSF47240">
    <property type="entry name" value="Ferritin-like"/>
    <property type="match status" value="1"/>
</dbReference>
<feature type="signal peptide" evidence="2">
    <location>
        <begin position="1"/>
        <end position="24"/>
    </location>
</feature>
<evidence type="ECO:0000256" key="2">
    <source>
        <dbReference type="SAM" id="SignalP"/>
    </source>
</evidence>
<dbReference type="EMBL" id="SNXX01000002">
    <property type="protein sequence ID" value="TDQ04031.1"/>
    <property type="molecule type" value="Genomic_DNA"/>
</dbReference>
<name>A0A4R6SJL8_9FIRM</name>
<dbReference type="AlphaFoldDB" id="A0A4R6SJL8"/>
<protein>
    <recommendedName>
        <fullName evidence="3">DUF2202 domain-containing protein</fullName>
    </recommendedName>
</protein>
<evidence type="ECO:0000259" key="3">
    <source>
        <dbReference type="Pfam" id="PF09968"/>
    </source>
</evidence>
<reference evidence="4 5" key="1">
    <citation type="submission" date="2019-03" db="EMBL/GenBank/DDBJ databases">
        <title>Subsurface microbial communities from deep shales in Ohio and West Virginia, USA.</title>
        <authorList>
            <person name="Wrighton K."/>
        </authorList>
    </citation>
    <scope>NUCLEOTIDE SEQUENCE [LARGE SCALE GENOMIC DNA]</scope>
    <source>
        <strain evidence="4 5">MSL 7</strain>
    </source>
</reference>
<evidence type="ECO:0000313" key="4">
    <source>
        <dbReference type="EMBL" id="TDQ04031.1"/>
    </source>
</evidence>
<sequence>MKKLLRVLLVSALLLTLAAGAIMAQGPGNAVHSPEAIVNDYPVAELSEKQIADLEFMYEEEKLARDLYARLSEEWNLPAFANISQSEAQHMAALEALFIKYDLEKPAAASGEYNNSELAAAYQEFLARALESEAAALELGRELEIKDIADLEEVMIDAPEDFKAVYANLKAGSENHLAAFDKVSNDERGSRGSQRAQNNQSGRGNMNRNNNRPNRSGNRK</sequence>
<dbReference type="Pfam" id="PF09968">
    <property type="entry name" value="DUF2202"/>
    <property type="match status" value="1"/>
</dbReference>